<protein>
    <recommendedName>
        <fullName evidence="7">Reverse transcriptase domain-containing protein</fullName>
    </recommendedName>
</protein>
<dbReference type="GO" id="GO:0051607">
    <property type="term" value="P:defense response to virus"/>
    <property type="evidence" value="ECO:0007669"/>
    <property type="project" value="UniProtKB-KW"/>
</dbReference>
<dbReference type="SUPFAM" id="SSF56672">
    <property type="entry name" value="DNA/RNA polymerases"/>
    <property type="match status" value="1"/>
</dbReference>
<evidence type="ECO:0000256" key="2">
    <source>
        <dbReference type="ARBA" id="ARBA00022695"/>
    </source>
</evidence>
<keyword evidence="5" id="KW-0051">Antiviral defense</keyword>
<dbReference type="InterPro" id="IPR043502">
    <property type="entry name" value="DNA/RNA_pol_sf"/>
</dbReference>
<dbReference type="GO" id="GO:0003964">
    <property type="term" value="F:RNA-directed DNA polymerase activity"/>
    <property type="evidence" value="ECO:0007669"/>
    <property type="project" value="InterPro"/>
</dbReference>
<sequence>MPQGAPTSPSLSNIIASLLDKRLINLAKKYELRYTRYADDLTFSGESIPAKFIDYVRDIIVNEGFILNETKTRLYKTKSKRIVTGISVQGKSLQLPKEYKRTLRQELFFIMKYGYESHIKKKRIRKINYLDSLIGKVNFWLSIEPNNEFALKARLALYEI</sequence>
<dbReference type="GO" id="GO:0046872">
    <property type="term" value="F:metal ion binding"/>
    <property type="evidence" value="ECO:0007669"/>
    <property type="project" value="UniProtKB-KW"/>
</dbReference>
<comment type="caution">
    <text evidence="8">The sequence shown here is derived from an EMBL/GenBank/DDBJ whole genome shotgun (WGS) entry which is preliminary data.</text>
</comment>
<dbReference type="AlphaFoldDB" id="A0A5J4RHR2"/>
<evidence type="ECO:0000313" key="8">
    <source>
        <dbReference type="EMBL" id="KAA6333487.1"/>
    </source>
</evidence>
<evidence type="ECO:0000259" key="7">
    <source>
        <dbReference type="PROSITE" id="PS50878"/>
    </source>
</evidence>
<evidence type="ECO:0000256" key="6">
    <source>
        <dbReference type="ARBA" id="ARBA00034120"/>
    </source>
</evidence>
<keyword evidence="1" id="KW-0808">Transferase</keyword>
<accession>A0A5J4RHR2</accession>
<evidence type="ECO:0000256" key="1">
    <source>
        <dbReference type="ARBA" id="ARBA00022679"/>
    </source>
</evidence>
<evidence type="ECO:0000256" key="5">
    <source>
        <dbReference type="ARBA" id="ARBA00023118"/>
    </source>
</evidence>
<feature type="domain" description="Reverse transcriptase" evidence="7">
    <location>
        <begin position="1"/>
        <end position="88"/>
    </location>
</feature>
<name>A0A5J4RHR2_9ZZZZ</name>
<dbReference type="GO" id="GO:0003723">
    <property type="term" value="F:RNA binding"/>
    <property type="evidence" value="ECO:0007669"/>
    <property type="project" value="InterPro"/>
</dbReference>
<keyword evidence="2" id="KW-0548">Nucleotidyltransferase</keyword>
<keyword evidence="3" id="KW-0479">Metal-binding</keyword>
<dbReference type="Pfam" id="PF00078">
    <property type="entry name" value="RVT_1"/>
    <property type="match status" value="1"/>
</dbReference>
<dbReference type="PRINTS" id="PR00866">
    <property type="entry name" value="RNADNAPOLMS"/>
</dbReference>
<gene>
    <name evidence="8" type="ORF">EZS27_018113</name>
</gene>
<dbReference type="EMBL" id="SNRY01001109">
    <property type="protein sequence ID" value="KAA6333487.1"/>
    <property type="molecule type" value="Genomic_DNA"/>
</dbReference>
<dbReference type="InterPro" id="IPR000123">
    <property type="entry name" value="Reverse_transcriptase_msDNA"/>
</dbReference>
<keyword evidence="4" id="KW-0460">Magnesium</keyword>
<proteinExistence type="inferred from homology"/>
<dbReference type="InterPro" id="IPR000477">
    <property type="entry name" value="RT_dom"/>
</dbReference>
<comment type="similarity">
    <text evidence="6">Belongs to the bacterial reverse transcriptase family.</text>
</comment>
<dbReference type="PROSITE" id="PS50878">
    <property type="entry name" value="RT_POL"/>
    <property type="match status" value="1"/>
</dbReference>
<evidence type="ECO:0000256" key="3">
    <source>
        <dbReference type="ARBA" id="ARBA00022723"/>
    </source>
</evidence>
<reference evidence="8" key="1">
    <citation type="submission" date="2019-03" db="EMBL/GenBank/DDBJ databases">
        <title>Single cell metagenomics reveals metabolic interactions within the superorganism composed of flagellate Streblomastix strix and complex community of Bacteroidetes bacteria on its surface.</title>
        <authorList>
            <person name="Treitli S.C."/>
            <person name="Kolisko M."/>
            <person name="Husnik F."/>
            <person name="Keeling P."/>
            <person name="Hampl V."/>
        </authorList>
    </citation>
    <scope>NUCLEOTIDE SEQUENCE</scope>
    <source>
        <strain evidence="8">STM</strain>
    </source>
</reference>
<organism evidence="8">
    <name type="scientific">termite gut metagenome</name>
    <dbReference type="NCBI Taxonomy" id="433724"/>
    <lineage>
        <taxon>unclassified sequences</taxon>
        <taxon>metagenomes</taxon>
        <taxon>organismal metagenomes</taxon>
    </lineage>
</organism>
<evidence type="ECO:0000256" key="4">
    <source>
        <dbReference type="ARBA" id="ARBA00022842"/>
    </source>
</evidence>